<dbReference type="Pfam" id="PF01040">
    <property type="entry name" value="UbiA"/>
    <property type="match status" value="1"/>
</dbReference>
<feature type="transmembrane region" description="Helical" evidence="8">
    <location>
        <begin position="30"/>
        <end position="49"/>
    </location>
</feature>
<dbReference type="CDD" id="cd13962">
    <property type="entry name" value="PT_UbiA_UBIAD1"/>
    <property type="match status" value="1"/>
</dbReference>
<dbReference type="PIRSF" id="PIRSF005355">
    <property type="entry name" value="UBIAD1"/>
    <property type="match status" value="1"/>
</dbReference>
<keyword evidence="11" id="KW-1185">Reference proteome</keyword>
<sequence length="284" mass="30059">MRPKTLPAAVAPLLVAIALSVQSPYPVSLPLVILAMLCSLTLQILVNFANDYSDAKSGVDTDKRVGPTRATQSGLIAEQQMFRAICITATLAICFGLPLVIAGGVYLAVVGVLCVIAALAYSGGPFPLASNALGEITVFVFFGLVAVVGGTYLFTGLVLPHVWYMATICGLPISAIMLVNNTRDIQTDALANKNTLSVRVGRSMANRIFLALLTMPLLVALVAWLQSPALWTWPIASALTLPFALRLSRAFNAANGASFNPLLGQTSQFCLWTSILYSCAILIA</sequence>
<dbReference type="GO" id="GO:0005886">
    <property type="term" value="C:plasma membrane"/>
    <property type="evidence" value="ECO:0007669"/>
    <property type="project" value="UniProtKB-SubCell"/>
</dbReference>
<keyword evidence="7 8" id="KW-0472">Membrane</keyword>
<evidence type="ECO:0000313" key="10">
    <source>
        <dbReference type="EMBL" id="MCM2680642.1"/>
    </source>
</evidence>
<dbReference type="InterPro" id="IPR026046">
    <property type="entry name" value="UBIAD1"/>
</dbReference>
<name>A0AA41W8T0_9GAMM</name>
<gene>
    <name evidence="8 10" type="primary">menA</name>
    <name evidence="10" type="ORF">NAF29_13315</name>
</gene>
<comment type="caution">
    <text evidence="10">The sequence shown here is derived from an EMBL/GenBank/DDBJ whole genome shotgun (WGS) entry which is preliminary data.</text>
</comment>
<dbReference type="RefSeq" id="WP_251262128.1">
    <property type="nucleotide sequence ID" value="NZ_JAMQGP010000007.1"/>
</dbReference>
<dbReference type="GO" id="GO:0009234">
    <property type="term" value="P:menaquinone biosynthetic process"/>
    <property type="evidence" value="ECO:0007669"/>
    <property type="project" value="UniProtKB-UniRule"/>
</dbReference>
<dbReference type="InterPro" id="IPR004657">
    <property type="entry name" value="MenA"/>
</dbReference>
<comment type="subcellular location">
    <subcellularLocation>
        <location evidence="8">Cell membrane</location>
        <topology evidence="8">Multi-pass membrane protein</topology>
    </subcellularLocation>
    <subcellularLocation>
        <location evidence="1">Membrane</location>
        <topology evidence="1">Multi-pass membrane protein</topology>
    </subcellularLocation>
</comment>
<dbReference type="EMBL" id="JAMQGP010000007">
    <property type="protein sequence ID" value="MCM2680642.1"/>
    <property type="molecule type" value="Genomic_DNA"/>
</dbReference>
<dbReference type="InterPro" id="IPR044878">
    <property type="entry name" value="UbiA_sf"/>
</dbReference>
<feature type="transmembrane region" description="Helical" evidence="8">
    <location>
        <begin position="136"/>
        <end position="155"/>
    </location>
</feature>
<dbReference type="HAMAP" id="MF_01937">
    <property type="entry name" value="MenA_1"/>
    <property type="match status" value="1"/>
</dbReference>
<evidence type="ECO:0000256" key="2">
    <source>
        <dbReference type="ARBA" id="ARBA00022428"/>
    </source>
</evidence>
<protein>
    <recommendedName>
        <fullName evidence="8 9">1,4-dihydroxy-2-naphthoate octaprenyltransferase</fullName>
        <shortName evidence="8">DHNA-octaprenyltransferase</shortName>
        <ecNumber evidence="8 9">2.5.1.74</ecNumber>
    </recommendedName>
</protein>
<comment type="pathway">
    <text evidence="8">Quinol/quinone metabolism; menaquinone biosynthesis; menaquinol from 1,4-dihydroxy-2-naphthoate: step 1/2.</text>
</comment>
<evidence type="ECO:0000313" key="11">
    <source>
        <dbReference type="Proteomes" id="UP001165393"/>
    </source>
</evidence>
<keyword evidence="3 8" id="KW-1003">Cell membrane</keyword>
<dbReference type="Proteomes" id="UP001165393">
    <property type="component" value="Unassembled WGS sequence"/>
</dbReference>
<keyword evidence="5 8" id="KW-0812">Transmembrane</keyword>
<evidence type="ECO:0000256" key="3">
    <source>
        <dbReference type="ARBA" id="ARBA00022475"/>
    </source>
</evidence>
<organism evidence="10 11">
    <name type="scientific">Echinimonas agarilytica</name>
    <dbReference type="NCBI Taxonomy" id="1215918"/>
    <lineage>
        <taxon>Bacteria</taxon>
        <taxon>Pseudomonadati</taxon>
        <taxon>Pseudomonadota</taxon>
        <taxon>Gammaproteobacteria</taxon>
        <taxon>Alteromonadales</taxon>
        <taxon>Echinimonadaceae</taxon>
        <taxon>Echinimonas</taxon>
    </lineage>
</organism>
<dbReference type="GO" id="GO:0046428">
    <property type="term" value="F:1,4-dihydroxy-2-naphthoate polyprenyltransferase activity"/>
    <property type="evidence" value="ECO:0007669"/>
    <property type="project" value="UniProtKB-UniRule"/>
</dbReference>
<feature type="transmembrane region" description="Helical" evidence="8">
    <location>
        <begin position="208"/>
        <end position="225"/>
    </location>
</feature>
<feature type="transmembrane region" description="Helical" evidence="8">
    <location>
        <begin position="161"/>
        <end position="179"/>
    </location>
</feature>
<evidence type="ECO:0000256" key="5">
    <source>
        <dbReference type="ARBA" id="ARBA00022692"/>
    </source>
</evidence>
<dbReference type="InterPro" id="IPR000537">
    <property type="entry name" value="UbiA_prenyltransferase"/>
</dbReference>
<evidence type="ECO:0000256" key="8">
    <source>
        <dbReference type="HAMAP-Rule" id="MF_01937"/>
    </source>
</evidence>
<accession>A0AA41W8T0</accession>
<reference evidence="10 11" key="1">
    <citation type="journal article" date="2013" name="Antonie Van Leeuwenhoek">
        <title>Echinimonas agarilytica gen. nov., sp. nov., a new gammaproteobacterium isolated from the sea urchin Strongylocentrotus intermedius.</title>
        <authorList>
            <person name="Nedashkovskaya O.I."/>
            <person name="Stenkova A.M."/>
            <person name="Zhukova N.V."/>
            <person name="Van Trappen S."/>
            <person name="Lee J.S."/>
            <person name="Kim S.B."/>
        </authorList>
    </citation>
    <scope>NUCLEOTIDE SEQUENCE [LARGE SCALE GENOMIC DNA]</scope>
    <source>
        <strain evidence="10 11">KMM 6351</strain>
    </source>
</reference>
<keyword evidence="2 8" id="KW-0474">Menaquinone biosynthesis</keyword>
<dbReference type="PANTHER" id="PTHR13929:SF0">
    <property type="entry name" value="UBIA PRENYLTRANSFERASE DOMAIN-CONTAINING PROTEIN 1"/>
    <property type="match status" value="1"/>
</dbReference>
<evidence type="ECO:0000256" key="1">
    <source>
        <dbReference type="ARBA" id="ARBA00004141"/>
    </source>
</evidence>
<evidence type="ECO:0000256" key="7">
    <source>
        <dbReference type="ARBA" id="ARBA00023136"/>
    </source>
</evidence>
<dbReference type="AlphaFoldDB" id="A0AA41W8T0"/>
<evidence type="ECO:0000256" key="6">
    <source>
        <dbReference type="ARBA" id="ARBA00022989"/>
    </source>
</evidence>
<comment type="catalytic activity">
    <reaction evidence="8">
        <text>an all-trans-polyprenyl diphosphate + 1,4-dihydroxy-2-naphthoate + H(+) = a 2-demethylmenaquinol + CO2 + diphosphate</text>
        <dbReference type="Rhea" id="RHEA:26478"/>
        <dbReference type="Rhea" id="RHEA-COMP:9563"/>
        <dbReference type="Rhea" id="RHEA-COMP:9564"/>
        <dbReference type="ChEBI" id="CHEBI:11173"/>
        <dbReference type="ChEBI" id="CHEBI:15378"/>
        <dbReference type="ChEBI" id="CHEBI:16526"/>
        <dbReference type="ChEBI" id="CHEBI:33019"/>
        <dbReference type="ChEBI" id="CHEBI:55437"/>
        <dbReference type="ChEBI" id="CHEBI:58914"/>
        <dbReference type="EC" id="2.5.1.74"/>
    </reaction>
</comment>
<dbReference type="Gene3D" id="1.10.357.140">
    <property type="entry name" value="UbiA prenyltransferase"/>
    <property type="match status" value="1"/>
</dbReference>
<dbReference type="PANTHER" id="PTHR13929">
    <property type="entry name" value="1,4-DIHYDROXY-2-NAPHTHOATE OCTAPRENYLTRANSFERASE"/>
    <property type="match status" value="1"/>
</dbReference>
<evidence type="ECO:0000256" key="4">
    <source>
        <dbReference type="ARBA" id="ARBA00022679"/>
    </source>
</evidence>
<dbReference type="EC" id="2.5.1.74" evidence="8 9"/>
<dbReference type="GO" id="GO:0042371">
    <property type="term" value="P:vitamin K biosynthetic process"/>
    <property type="evidence" value="ECO:0007669"/>
    <property type="project" value="TreeGrafter"/>
</dbReference>
<comment type="similarity">
    <text evidence="8">Belongs to the MenA family. Type 1 subfamily.</text>
</comment>
<feature type="transmembrane region" description="Helical" evidence="8">
    <location>
        <begin position="105"/>
        <end position="124"/>
    </location>
</feature>
<keyword evidence="6 8" id="KW-1133">Transmembrane helix</keyword>
<feature type="transmembrane region" description="Helical" evidence="8">
    <location>
        <begin position="81"/>
        <end position="99"/>
    </location>
</feature>
<comment type="function">
    <text evidence="8">Conversion of 1,4-dihydroxy-2-naphthoate (DHNA) to demethylmenaquinone (DMK).</text>
</comment>
<proteinExistence type="inferred from homology"/>
<evidence type="ECO:0000256" key="9">
    <source>
        <dbReference type="NCBIfam" id="TIGR00751"/>
    </source>
</evidence>
<feature type="transmembrane region" description="Helical" evidence="8">
    <location>
        <begin position="231"/>
        <end position="248"/>
    </location>
</feature>
<keyword evidence="4 8" id="KW-0808">Transferase</keyword>
<dbReference type="NCBIfam" id="TIGR00751">
    <property type="entry name" value="menA"/>
    <property type="match status" value="1"/>
</dbReference>